<reference evidence="1 2" key="1">
    <citation type="submission" date="2023-07" db="EMBL/GenBank/DDBJ databases">
        <title>Genomic Encyclopedia of Type Strains, Phase IV (KMG-IV): sequencing the most valuable type-strain genomes for metagenomic binning, comparative biology and taxonomic classification.</title>
        <authorList>
            <person name="Goeker M."/>
        </authorList>
    </citation>
    <scope>NUCLEOTIDE SEQUENCE [LARGE SCALE GENOMIC DNA]</scope>
    <source>
        <strain evidence="1 2">DSM 12396</strain>
    </source>
</reference>
<dbReference type="Proteomes" id="UP001225644">
    <property type="component" value="Unassembled WGS sequence"/>
</dbReference>
<dbReference type="EMBL" id="JAUSUX010000014">
    <property type="protein sequence ID" value="MDQ0286828.1"/>
    <property type="molecule type" value="Genomic_DNA"/>
</dbReference>
<comment type="caution">
    <text evidence="1">The sequence shown here is derived from an EMBL/GenBank/DDBJ whole genome shotgun (WGS) entry which is preliminary data.</text>
</comment>
<evidence type="ECO:0000313" key="1">
    <source>
        <dbReference type="EMBL" id="MDQ0286828.1"/>
    </source>
</evidence>
<gene>
    <name evidence="1" type="ORF">J2Z49_001945</name>
</gene>
<dbReference type="RefSeq" id="WP_307402466.1">
    <property type="nucleotide sequence ID" value="NZ_JAUSUX010000014.1"/>
</dbReference>
<organism evidence="1 2">
    <name type="scientific">Desulfofundulus luciae</name>
    <dbReference type="NCBI Taxonomy" id="74702"/>
    <lineage>
        <taxon>Bacteria</taxon>
        <taxon>Bacillati</taxon>
        <taxon>Bacillota</taxon>
        <taxon>Clostridia</taxon>
        <taxon>Eubacteriales</taxon>
        <taxon>Peptococcaceae</taxon>
        <taxon>Desulfofundulus</taxon>
    </lineage>
</organism>
<protein>
    <submittedName>
        <fullName evidence="1">Uncharacterized protein</fullName>
    </submittedName>
</protein>
<accession>A0ABU0B274</accession>
<evidence type="ECO:0000313" key="2">
    <source>
        <dbReference type="Proteomes" id="UP001225644"/>
    </source>
</evidence>
<proteinExistence type="predicted"/>
<name>A0ABU0B274_9FIRM</name>
<sequence>MMPYLVTWLEGEEVCWRFVDEDELAEIWETEKHFIVTKLNLAA</sequence>
<keyword evidence="2" id="KW-1185">Reference proteome</keyword>